<evidence type="ECO:0000313" key="8">
    <source>
        <dbReference type="Proteomes" id="UP000806528"/>
    </source>
</evidence>
<comment type="caution">
    <text evidence="7">The sequence shown here is derived from an EMBL/GenBank/DDBJ whole genome shotgun (WGS) entry which is preliminary data.</text>
</comment>
<feature type="transmembrane region" description="Helical" evidence="5">
    <location>
        <begin position="243"/>
        <end position="261"/>
    </location>
</feature>
<keyword evidence="8" id="KW-1185">Reference proteome</keyword>
<reference evidence="7 8" key="1">
    <citation type="submission" date="2020-09" db="EMBL/GenBank/DDBJ databases">
        <title>Diversity and distribution of actinomycetes associated with coral in the coast of Hainan.</title>
        <authorList>
            <person name="Li F."/>
        </authorList>
    </citation>
    <scope>NUCLEOTIDE SEQUENCE [LARGE SCALE GENOMIC DNA]</scope>
    <source>
        <strain evidence="7 8">HNM0947</strain>
    </source>
</reference>
<dbReference type="Pfam" id="PF07690">
    <property type="entry name" value="MFS_1"/>
    <property type="match status" value="1"/>
</dbReference>
<keyword evidence="2 5" id="KW-0812">Transmembrane</keyword>
<comment type="subcellular location">
    <subcellularLocation>
        <location evidence="1">Cell membrane</location>
        <topology evidence="1">Multi-pass membrane protein</topology>
    </subcellularLocation>
</comment>
<feature type="domain" description="Major facilitator superfamily (MFS) profile" evidence="6">
    <location>
        <begin position="183"/>
        <end position="394"/>
    </location>
</feature>
<keyword evidence="3 5" id="KW-1133">Transmembrane helix</keyword>
<feature type="transmembrane region" description="Helical" evidence="5">
    <location>
        <begin position="273"/>
        <end position="291"/>
    </location>
</feature>
<dbReference type="Proteomes" id="UP000806528">
    <property type="component" value="Unassembled WGS sequence"/>
</dbReference>
<dbReference type="InterPro" id="IPR036259">
    <property type="entry name" value="MFS_trans_sf"/>
</dbReference>
<evidence type="ECO:0000256" key="1">
    <source>
        <dbReference type="ARBA" id="ARBA00004651"/>
    </source>
</evidence>
<gene>
    <name evidence="7" type="ORF">IDM40_04210</name>
</gene>
<dbReference type="Gene3D" id="1.20.1250.20">
    <property type="entry name" value="MFS general substrate transporter like domains"/>
    <property type="match status" value="2"/>
</dbReference>
<evidence type="ECO:0000256" key="4">
    <source>
        <dbReference type="ARBA" id="ARBA00023136"/>
    </source>
</evidence>
<dbReference type="PROSITE" id="PS50850">
    <property type="entry name" value="MFS"/>
    <property type="match status" value="1"/>
</dbReference>
<feature type="transmembrane region" description="Helical" evidence="5">
    <location>
        <begin position="335"/>
        <end position="355"/>
    </location>
</feature>
<dbReference type="RefSeq" id="WP_193120560.1">
    <property type="nucleotide sequence ID" value="NZ_JADBGI010000003.1"/>
</dbReference>
<feature type="transmembrane region" description="Helical" evidence="5">
    <location>
        <begin position="54"/>
        <end position="78"/>
    </location>
</feature>
<evidence type="ECO:0000256" key="5">
    <source>
        <dbReference type="SAM" id="Phobius"/>
    </source>
</evidence>
<dbReference type="InterPro" id="IPR011701">
    <property type="entry name" value="MFS"/>
</dbReference>
<organism evidence="7 8">
    <name type="scientific">Nocardiopsis coralli</name>
    <dbReference type="NCBI Taxonomy" id="2772213"/>
    <lineage>
        <taxon>Bacteria</taxon>
        <taxon>Bacillati</taxon>
        <taxon>Actinomycetota</taxon>
        <taxon>Actinomycetes</taxon>
        <taxon>Streptosporangiales</taxon>
        <taxon>Nocardiopsidaceae</taxon>
        <taxon>Nocardiopsis</taxon>
    </lineage>
</organism>
<feature type="transmembrane region" description="Helical" evidence="5">
    <location>
        <begin position="297"/>
        <end position="314"/>
    </location>
</feature>
<evidence type="ECO:0000313" key="7">
    <source>
        <dbReference type="EMBL" id="MBE2997915.1"/>
    </source>
</evidence>
<feature type="transmembrane region" description="Helical" evidence="5">
    <location>
        <begin position="361"/>
        <end position="382"/>
    </location>
</feature>
<feature type="transmembrane region" description="Helical" evidence="5">
    <location>
        <begin position="214"/>
        <end position="237"/>
    </location>
</feature>
<evidence type="ECO:0000256" key="2">
    <source>
        <dbReference type="ARBA" id="ARBA00022692"/>
    </source>
</evidence>
<protein>
    <submittedName>
        <fullName evidence="7">MFS transporter</fullName>
    </submittedName>
</protein>
<evidence type="ECO:0000259" key="6">
    <source>
        <dbReference type="PROSITE" id="PS50850"/>
    </source>
</evidence>
<name>A0ABR9P288_9ACTN</name>
<dbReference type="SUPFAM" id="SSF103473">
    <property type="entry name" value="MFS general substrate transporter"/>
    <property type="match status" value="1"/>
</dbReference>
<feature type="transmembrane region" description="Helical" evidence="5">
    <location>
        <begin position="174"/>
        <end position="193"/>
    </location>
</feature>
<dbReference type="InterPro" id="IPR052714">
    <property type="entry name" value="MFS_Exporter"/>
</dbReference>
<dbReference type="EMBL" id="JADBGI010000003">
    <property type="protein sequence ID" value="MBE2997915.1"/>
    <property type="molecule type" value="Genomic_DNA"/>
</dbReference>
<keyword evidence="4 5" id="KW-0472">Membrane</keyword>
<dbReference type="PANTHER" id="PTHR23531:SF1">
    <property type="entry name" value="QUINOLENE RESISTANCE PROTEIN NORA"/>
    <property type="match status" value="1"/>
</dbReference>
<sequence length="394" mass="38633">MAPCREGVQGTGTPVQAARGMPVLLTVTFLAFANYAALLSVVPLWAAAGGAGGIGVGATTGTMMAATVAAELAMPWLFRVMDLRTMMALGALLLGAPTPLYVLSSDLTAVLLVTVVRGTGFALLVTSGATLVADLARSGRLARSASLYGAAAALPNLGALAGGVWAAQVWGFDAVFWIGGAASVAAALLALALPRGHRGTFSLGRPGDLRAIAGPVSLFLLTAGAFGALTSFLPVAGPSAGEAALALFAASVALVAARLGAGSFADRHGFGRLLFWAVLACASGFGLLALALTGPPWLLVAGAALLGGGFGAAQNDSFVMTVQRLGTERAGTAGTLWNIVYDGGLGVGAVALGLVVGPAGYAGAFLAAGAAVAAAGTALALVSRPGADRAGLAH</sequence>
<feature type="transmembrane region" description="Helical" evidence="5">
    <location>
        <begin position="109"/>
        <end position="133"/>
    </location>
</feature>
<feature type="transmembrane region" description="Helical" evidence="5">
    <location>
        <begin position="85"/>
        <end position="103"/>
    </location>
</feature>
<dbReference type="InterPro" id="IPR020846">
    <property type="entry name" value="MFS_dom"/>
</dbReference>
<evidence type="ECO:0000256" key="3">
    <source>
        <dbReference type="ARBA" id="ARBA00022989"/>
    </source>
</evidence>
<dbReference type="PANTHER" id="PTHR23531">
    <property type="entry name" value="QUINOLENE RESISTANCE PROTEIN NORA"/>
    <property type="match status" value="1"/>
</dbReference>
<feature type="transmembrane region" description="Helical" evidence="5">
    <location>
        <begin position="23"/>
        <end position="48"/>
    </location>
</feature>
<feature type="transmembrane region" description="Helical" evidence="5">
    <location>
        <begin position="145"/>
        <end position="168"/>
    </location>
</feature>
<accession>A0ABR9P288</accession>
<proteinExistence type="predicted"/>